<evidence type="ECO:0000256" key="2">
    <source>
        <dbReference type="SAM" id="MobiDB-lite"/>
    </source>
</evidence>
<feature type="region of interest" description="Disordered" evidence="2">
    <location>
        <begin position="424"/>
        <end position="454"/>
    </location>
</feature>
<dbReference type="AlphaFoldDB" id="A0A098VRQ2"/>
<feature type="compositionally biased region" description="Low complexity" evidence="2">
    <location>
        <begin position="425"/>
        <end position="437"/>
    </location>
</feature>
<dbReference type="GO" id="GO:0003677">
    <property type="term" value="F:DNA binding"/>
    <property type="evidence" value="ECO:0007669"/>
    <property type="project" value="UniProtKB-KW"/>
</dbReference>
<dbReference type="GO" id="GO:0006355">
    <property type="term" value="P:regulation of DNA-templated transcription"/>
    <property type="evidence" value="ECO:0007669"/>
    <property type="project" value="TreeGrafter"/>
</dbReference>
<dbReference type="GeneID" id="25259460"/>
<dbReference type="VEuPathDB" id="MicrosporidiaDB:DI09_2p320"/>
<evidence type="ECO:0000313" key="4">
    <source>
        <dbReference type="Proteomes" id="UP000029725"/>
    </source>
</evidence>
<feature type="region of interest" description="Disordered" evidence="2">
    <location>
        <begin position="1"/>
        <end position="96"/>
    </location>
</feature>
<feature type="compositionally biased region" description="Basic and acidic residues" evidence="2">
    <location>
        <begin position="444"/>
        <end position="454"/>
    </location>
</feature>
<dbReference type="GO" id="GO:0005634">
    <property type="term" value="C:nucleus"/>
    <property type="evidence" value="ECO:0007669"/>
    <property type="project" value="TreeGrafter"/>
</dbReference>
<name>A0A098VRQ2_9MICR</name>
<protein>
    <submittedName>
        <fullName evidence="3">Uncharacterized protein</fullName>
    </submittedName>
</protein>
<organism evidence="3 4">
    <name type="scientific">Mitosporidium daphniae</name>
    <dbReference type="NCBI Taxonomy" id="1485682"/>
    <lineage>
        <taxon>Eukaryota</taxon>
        <taxon>Fungi</taxon>
        <taxon>Fungi incertae sedis</taxon>
        <taxon>Microsporidia</taxon>
        <taxon>Mitosporidium</taxon>
    </lineage>
</organism>
<feature type="compositionally biased region" description="Polar residues" evidence="2">
    <location>
        <begin position="1"/>
        <end position="30"/>
    </location>
</feature>
<keyword evidence="1" id="KW-0238">DNA-binding</keyword>
<feature type="compositionally biased region" description="Low complexity" evidence="2">
    <location>
        <begin position="50"/>
        <end position="66"/>
    </location>
</feature>
<evidence type="ECO:0000256" key="1">
    <source>
        <dbReference type="ARBA" id="ARBA00023125"/>
    </source>
</evidence>
<comment type="caution">
    <text evidence="3">The sequence shown here is derived from an EMBL/GenBank/DDBJ whole genome shotgun (WGS) entry which is preliminary data.</text>
</comment>
<keyword evidence="4" id="KW-1185">Reference proteome</keyword>
<dbReference type="HOGENOM" id="CLU_602814_0_0_1"/>
<dbReference type="RefSeq" id="XP_013238082.1">
    <property type="nucleotide sequence ID" value="XM_013382628.1"/>
</dbReference>
<dbReference type="Proteomes" id="UP000029725">
    <property type="component" value="Unassembled WGS sequence"/>
</dbReference>
<evidence type="ECO:0000313" key="3">
    <source>
        <dbReference type="EMBL" id="KGG51655.1"/>
    </source>
</evidence>
<dbReference type="GO" id="GO:0003712">
    <property type="term" value="F:transcription coregulator activity"/>
    <property type="evidence" value="ECO:0007669"/>
    <property type="project" value="TreeGrafter"/>
</dbReference>
<proteinExistence type="predicted"/>
<reference evidence="3 4" key="1">
    <citation type="submission" date="2014-04" db="EMBL/GenBank/DDBJ databases">
        <title>A new species of microsporidia sheds light on the evolution of extreme parasitism.</title>
        <authorList>
            <person name="Haag K.L."/>
            <person name="James T.Y."/>
            <person name="Larsson R."/>
            <person name="Schaer T.M."/>
            <person name="Refardt D."/>
            <person name="Pombert J.-F."/>
            <person name="Ebert D."/>
        </authorList>
    </citation>
    <scope>NUCLEOTIDE SEQUENCE [LARGE SCALE GENOMIC DNA]</scope>
    <source>
        <strain evidence="3 4">UGP3</strain>
        <tissue evidence="3">Spores</tissue>
    </source>
</reference>
<sequence>MDSNNSNLQLLDSASGGTASDQASEPTTSSLEKHEPISTSKRPRGRPTGSKNKSSSSVTPSIVESKANSNAVEGKRRRGRPVGSTSISHQRSNKKDASLISEILNSPSMLTAFLNGSKCICFNSKDDIKRFVIDWSMSIGKAFKVLKSSQRRYEVGCPWQFDSTNEQEGDSLDFDKEKIDENLINIPEEIMSDSSQNAQSTSPTSDCPFRLSLNFSTKANGWNVRSFIAHSCPNSNRLKKVPVHWILEKFKSLYQVNTQDMLTLPDTSSPGESLTGNEGETQSELETCNFRTTLTKPIVESFTPSRVQAAILESFGIEIPYPSAWKCLSLLQQEYGIDVHSQYSAPVSQFQDSIRRGPGRPKKALLNSVKDKHNYCAIETFSEPFVPSYDHSIFGQTPFELQNFNSFSMPPRSGNEYMVATPIASSSTTTTTTSSSSMVSNEEVTNREYDRQSS</sequence>
<dbReference type="PANTHER" id="PTHR23341">
    <property type="entry name" value="HIGH MOBILITY GROUP PROTEINS HMG-A AND C"/>
    <property type="match status" value="1"/>
</dbReference>
<accession>A0A098VRQ2</accession>
<feature type="region of interest" description="Disordered" evidence="2">
    <location>
        <begin position="264"/>
        <end position="283"/>
    </location>
</feature>
<dbReference type="EMBL" id="JMKJ01000222">
    <property type="protein sequence ID" value="KGG51655.1"/>
    <property type="molecule type" value="Genomic_DNA"/>
</dbReference>
<gene>
    <name evidence="3" type="ORF">DI09_2p320</name>
</gene>
<dbReference type="PANTHER" id="PTHR23341:SF1">
    <property type="entry name" value="HIGH MOBILITY GROUP PROTEIN HMG-I_HMG-Y"/>
    <property type="match status" value="1"/>
</dbReference>